<dbReference type="RefSeq" id="XP_042926748.1">
    <property type="nucleotide sequence ID" value="XM_043059114.1"/>
</dbReference>
<feature type="compositionally biased region" description="Low complexity" evidence="1">
    <location>
        <begin position="255"/>
        <end position="270"/>
    </location>
</feature>
<keyword evidence="3" id="KW-1185">Reference proteome</keyword>
<sequence length="734" mass="73420">MVTSNHSWLGLLCVGAAAVLLFALADYIRVNSSDGPLPEKSLWALKAEWDVGLGNTVAAFGIALAALGALAAGRVPRASTSTCPAHVCNSACSPGSACLSPGSSPCAAPAPADAATRNAVQQPPYRRQVRRRTYYARIPGYEPSQITPGYVQRLAVLLHAWDRARNGASSGAAPKRVRHLASVAVRAGSVEIIMEEEEWGSGVEGDELSTGGSGLSDTLLLEEQTAAAAAASEDAAAALAACVDAQAVLLTPAHAPAAPGGSAASSSARSGDGGGRGRPSLLDIMAALQLPGQPRSSDGVISDGGGGRCAGHEGGASASAAAAAVAAVPDTPGVMVFLDEHAARPGAGGAVAAELTVGVLPCCPHSGDTAAAGSAGDIAGAVPRAAEGHGATGSGAQFRSWRLQVQASSLQPRVLHVPPPQHPHQHQGGRHDGSAQPQQGDSCPDAGRGSSSDAAAVVAASDHLQAAAGVRPRGTLAMRASFTVTATPVLLPVSPAAAAETLSLPAASEDTAASASVDVPPKLSQSAQSGSDRPVEALRLQPQAPPPLEVLFRCRNKYLPIRLCSWRLGGDGNSYSNNNSGKAASEPAVDGAAGSDSAASRQGSVPHAAGSGGCMVEWAPPRSRDPGVGLRLQPAAAQPPTGVPGAPAAGNDVANSGVGASDAGVEPQSELQPLQHRQLQVEVEVDATELQLLPGLALMSAAWAGARLLRGEGASLHTNSAIRCVITVSGRALS</sequence>
<feature type="compositionally biased region" description="Low complexity" evidence="1">
    <location>
        <begin position="634"/>
        <end position="650"/>
    </location>
</feature>
<dbReference type="Proteomes" id="UP000006906">
    <property type="component" value="Chromosome 2"/>
</dbReference>
<evidence type="ECO:0000256" key="1">
    <source>
        <dbReference type="SAM" id="MobiDB-lite"/>
    </source>
</evidence>
<dbReference type="InParanoid" id="A0A2K3E012"/>
<feature type="region of interest" description="Disordered" evidence="1">
    <location>
        <begin position="255"/>
        <end position="278"/>
    </location>
</feature>
<feature type="region of interest" description="Disordered" evidence="1">
    <location>
        <begin position="292"/>
        <end position="313"/>
    </location>
</feature>
<dbReference type="Gramene" id="PNW86130">
    <property type="protein sequence ID" value="PNW86130"/>
    <property type="gene ID" value="CHLRE_02g074437v5"/>
</dbReference>
<accession>A0A2K3E012</accession>
<feature type="region of interest" description="Disordered" evidence="1">
    <location>
        <begin position="414"/>
        <end position="456"/>
    </location>
</feature>
<dbReference type="AlphaFoldDB" id="A0A2K3E012"/>
<reference evidence="2 3" key="1">
    <citation type="journal article" date="2007" name="Science">
        <title>The Chlamydomonas genome reveals the evolution of key animal and plant functions.</title>
        <authorList>
            <person name="Merchant S.S."/>
            <person name="Prochnik S.E."/>
            <person name="Vallon O."/>
            <person name="Harris E.H."/>
            <person name="Karpowicz S.J."/>
            <person name="Witman G.B."/>
            <person name="Terry A."/>
            <person name="Salamov A."/>
            <person name="Fritz-Laylin L.K."/>
            <person name="Marechal-Drouard L."/>
            <person name="Marshall W.F."/>
            <person name="Qu L.H."/>
            <person name="Nelson D.R."/>
            <person name="Sanderfoot A.A."/>
            <person name="Spalding M.H."/>
            <person name="Kapitonov V.V."/>
            <person name="Ren Q."/>
            <person name="Ferris P."/>
            <person name="Lindquist E."/>
            <person name="Shapiro H."/>
            <person name="Lucas S.M."/>
            <person name="Grimwood J."/>
            <person name="Schmutz J."/>
            <person name="Cardol P."/>
            <person name="Cerutti H."/>
            <person name="Chanfreau G."/>
            <person name="Chen C.L."/>
            <person name="Cognat V."/>
            <person name="Croft M.T."/>
            <person name="Dent R."/>
            <person name="Dutcher S."/>
            <person name="Fernandez E."/>
            <person name="Fukuzawa H."/>
            <person name="Gonzalez-Ballester D."/>
            <person name="Gonzalez-Halphen D."/>
            <person name="Hallmann A."/>
            <person name="Hanikenne M."/>
            <person name="Hippler M."/>
            <person name="Inwood W."/>
            <person name="Jabbari K."/>
            <person name="Kalanon M."/>
            <person name="Kuras R."/>
            <person name="Lefebvre P.A."/>
            <person name="Lemaire S.D."/>
            <person name="Lobanov A.V."/>
            <person name="Lohr M."/>
            <person name="Manuell A."/>
            <person name="Meier I."/>
            <person name="Mets L."/>
            <person name="Mittag M."/>
            <person name="Mittelmeier T."/>
            <person name="Moroney J.V."/>
            <person name="Moseley J."/>
            <person name="Napoli C."/>
            <person name="Nedelcu A.M."/>
            <person name="Niyogi K."/>
            <person name="Novoselov S.V."/>
            <person name="Paulsen I.T."/>
            <person name="Pazour G."/>
            <person name="Purton S."/>
            <person name="Ral J.P."/>
            <person name="Riano-Pachon D.M."/>
            <person name="Riekhof W."/>
            <person name="Rymarquis L."/>
            <person name="Schroda M."/>
            <person name="Stern D."/>
            <person name="Umen J."/>
            <person name="Willows R."/>
            <person name="Wilson N."/>
            <person name="Zimmer S.L."/>
            <person name="Allmer J."/>
            <person name="Balk J."/>
            <person name="Bisova K."/>
            <person name="Chen C.J."/>
            <person name="Elias M."/>
            <person name="Gendler K."/>
            <person name="Hauser C."/>
            <person name="Lamb M.R."/>
            <person name="Ledford H."/>
            <person name="Long J.C."/>
            <person name="Minagawa J."/>
            <person name="Page M.D."/>
            <person name="Pan J."/>
            <person name="Pootakham W."/>
            <person name="Roje S."/>
            <person name="Rose A."/>
            <person name="Stahlberg E."/>
            <person name="Terauchi A.M."/>
            <person name="Yang P."/>
            <person name="Ball S."/>
            <person name="Bowler C."/>
            <person name="Dieckmann C.L."/>
            <person name="Gladyshev V.N."/>
            <person name="Green P."/>
            <person name="Jorgensen R."/>
            <person name="Mayfield S."/>
            <person name="Mueller-Roeber B."/>
            <person name="Rajamani S."/>
            <person name="Sayre R.T."/>
            <person name="Brokstein P."/>
            <person name="Dubchak I."/>
            <person name="Goodstein D."/>
            <person name="Hornick L."/>
            <person name="Huang Y.W."/>
            <person name="Jhaveri J."/>
            <person name="Luo Y."/>
            <person name="Martinez D."/>
            <person name="Ngau W.C."/>
            <person name="Otillar B."/>
            <person name="Poliakov A."/>
            <person name="Porter A."/>
            <person name="Szajkowski L."/>
            <person name="Werner G."/>
            <person name="Zhou K."/>
            <person name="Grigoriev I.V."/>
            <person name="Rokhsar D.S."/>
            <person name="Grossman A.R."/>
        </authorList>
    </citation>
    <scope>NUCLEOTIDE SEQUENCE [LARGE SCALE GENOMIC DNA]</scope>
    <source>
        <strain evidence="3">CC-503</strain>
    </source>
</reference>
<dbReference type="OrthoDB" id="544555at2759"/>
<feature type="region of interest" description="Disordered" evidence="1">
    <location>
        <begin position="578"/>
        <end position="668"/>
    </location>
</feature>
<evidence type="ECO:0000313" key="2">
    <source>
        <dbReference type="EMBL" id="PNW86130.1"/>
    </source>
</evidence>
<protein>
    <submittedName>
        <fullName evidence="2">Uncharacterized protein</fullName>
    </submittedName>
</protein>
<feature type="compositionally biased region" description="Low complexity" evidence="1">
    <location>
        <begin position="590"/>
        <end position="600"/>
    </location>
</feature>
<dbReference type="KEGG" id="cre:CHLRE_02g074437v5"/>
<proteinExistence type="predicted"/>
<feature type="compositionally biased region" description="Gly residues" evidence="1">
    <location>
        <begin position="302"/>
        <end position="313"/>
    </location>
</feature>
<dbReference type="EMBL" id="CM008963">
    <property type="protein sequence ID" value="PNW86130.1"/>
    <property type="molecule type" value="Genomic_DNA"/>
</dbReference>
<dbReference type="GeneID" id="5727179"/>
<dbReference type="ExpressionAtlas" id="A0A2K3E012">
    <property type="expression patterns" value="baseline and differential"/>
</dbReference>
<evidence type="ECO:0000313" key="3">
    <source>
        <dbReference type="Proteomes" id="UP000006906"/>
    </source>
</evidence>
<gene>
    <name evidence="2" type="ORF">CHLRE_02g074437v5</name>
</gene>
<name>A0A2K3E012_CHLRE</name>
<organism evidence="2 3">
    <name type="scientific">Chlamydomonas reinhardtii</name>
    <name type="common">Chlamydomonas smithii</name>
    <dbReference type="NCBI Taxonomy" id="3055"/>
    <lineage>
        <taxon>Eukaryota</taxon>
        <taxon>Viridiplantae</taxon>
        <taxon>Chlorophyta</taxon>
        <taxon>core chlorophytes</taxon>
        <taxon>Chlorophyceae</taxon>
        <taxon>CS clade</taxon>
        <taxon>Chlamydomonadales</taxon>
        <taxon>Chlamydomonadaceae</taxon>
        <taxon>Chlamydomonas</taxon>
    </lineage>
</organism>
<feature type="compositionally biased region" description="Low complexity" evidence="1">
    <location>
        <begin position="446"/>
        <end position="456"/>
    </location>
</feature>
<feature type="region of interest" description="Disordered" evidence="1">
    <location>
        <begin position="513"/>
        <end position="535"/>
    </location>
</feature>